<dbReference type="Proteomes" id="UP001595878">
    <property type="component" value="Unassembled WGS sequence"/>
</dbReference>
<proteinExistence type="predicted"/>
<reference evidence="3" key="1">
    <citation type="journal article" date="2019" name="Int. J. Syst. Evol. Microbiol.">
        <title>The Global Catalogue of Microorganisms (GCM) 10K type strain sequencing project: providing services to taxonomists for standard genome sequencing and annotation.</title>
        <authorList>
            <consortium name="The Broad Institute Genomics Platform"/>
            <consortium name="The Broad Institute Genome Sequencing Center for Infectious Disease"/>
            <person name="Wu L."/>
            <person name="Ma J."/>
        </authorList>
    </citation>
    <scope>NUCLEOTIDE SEQUENCE [LARGE SCALE GENOMIC DNA]</scope>
    <source>
        <strain evidence="3">CGMCC 4.7427</strain>
    </source>
</reference>
<protein>
    <submittedName>
        <fullName evidence="2">DUF6588 family protein</fullName>
    </submittedName>
</protein>
<feature type="chain" id="PRO_5046124339" evidence="1">
    <location>
        <begin position="21"/>
        <end position="334"/>
    </location>
</feature>
<sequence length="334" mass="37482">MTLKLRLCIFNLIICTSLQAQSVFEDVEKTVQDLVFISEGFITPGAEASSFQSSAAWVDNARSLRLFETKTSLHFNTLFTPNSKRSFEVSNSDFNNFIIRDGSSSAIIPSALGGETSTFFDFTIGDEPNELQAFEGVQQSVLFHPFLQASVGLWKKTEVTLRYSPRIPIEDAAYNIYGIGVKHNLNQYSSKGENPESLQYAIAASYARFDLRIKLDAFTIDNPDDTETTPLLEVDGMEIASNSMLFQLITSKRHKQFEFMGNLGITVSNYDFSLNGQESQFLSILNQLVEKIDTQKTAIRGEIGVSYHFSKWSLSHILTVGRFTNSNLAVMYRL</sequence>
<organism evidence="2 3">
    <name type="scientific">Dokdonia genika</name>
    <dbReference type="NCBI Taxonomy" id="308113"/>
    <lineage>
        <taxon>Bacteria</taxon>
        <taxon>Pseudomonadati</taxon>
        <taxon>Bacteroidota</taxon>
        <taxon>Flavobacteriia</taxon>
        <taxon>Flavobacteriales</taxon>
        <taxon>Flavobacteriaceae</taxon>
        <taxon>Dokdonia</taxon>
    </lineage>
</organism>
<comment type="caution">
    <text evidence="2">The sequence shown here is derived from an EMBL/GenBank/DDBJ whole genome shotgun (WGS) entry which is preliminary data.</text>
</comment>
<gene>
    <name evidence="2" type="ORF">ACFO5T_07645</name>
</gene>
<dbReference type="EMBL" id="JBHSHB010000012">
    <property type="protein sequence ID" value="MFC4690297.1"/>
    <property type="molecule type" value="Genomic_DNA"/>
</dbReference>
<dbReference type="RefSeq" id="WP_380033345.1">
    <property type="nucleotide sequence ID" value="NZ_JBHSHB010000012.1"/>
</dbReference>
<evidence type="ECO:0000256" key="1">
    <source>
        <dbReference type="SAM" id="SignalP"/>
    </source>
</evidence>
<dbReference type="InterPro" id="IPR046495">
    <property type="entry name" value="DUF6588"/>
</dbReference>
<keyword evidence="1" id="KW-0732">Signal</keyword>
<name>A0ABV9L8R5_9FLAO</name>
<evidence type="ECO:0000313" key="2">
    <source>
        <dbReference type="EMBL" id="MFC4690297.1"/>
    </source>
</evidence>
<accession>A0ABV9L8R5</accession>
<feature type="signal peptide" evidence="1">
    <location>
        <begin position="1"/>
        <end position="20"/>
    </location>
</feature>
<keyword evidence="3" id="KW-1185">Reference proteome</keyword>
<evidence type="ECO:0000313" key="3">
    <source>
        <dbReference type="Proteomes" id="UP001595878"/>
    </source>
</evidence>
<dbReference type="Pfam" id="PF20230">
    <property type="entry name" value="DUF6588"/>
    <property type="match status" value="1"/>
</dbReference>